<dbReference type="PANTHER" id="PTHR34295">
    <property type="entry name" value="BIOTIN TRANSPORTER BIOY"/>
    <property type="match status" value="1"/>
</dbReference>
<keyword evidence="2" id="KW-1003">Cell membrane</keyword>
<keyword evidence="3" id="KW-1133">Transmembrane helix</keyword>
<organism evidence="4 5">
    <name type="scientific">Aquipuribacter nitratireducens</name>
    <dbReference type="NCBI Taxonomy" id="650104"/>
    <lineage>
        <taxon>Bacteria</taxon>
        <taxon>Bacillati</taxon>
        <taxon>Actinomycetota</taxon>
        <taxon>Actinomycetes</taxon>
        <taxon>Micrococcales</taxon>
        <taxon>Intrasporangiaceae</taxon>
        <taxon>Aquipuribacter</taxon>
    </lineage>
</organism>
<evidence type="ECO:0000313" key="5">
    <source>
        <dbReference type="Proteomes" id="UP001596122"/>
    </source>
</evidence>
<keyword evidence="2 3" id="KW-0472">Membrane</keyword>
<feature type="transmembrane region" description="Helical" evidence="3">
    <location>
        <begin position="102"/>
        <end position="121"/>
    </location>
</feature>
<name>A0ABW0GIE3_9MICO</name>
<feature type="transmembrane region" description="Helical" evidence="3">
    <location>
        <begin position="72"/>
        <end position="96"/>
    </location>
</feature>
<dbReference type="Gene3D" id="1.10.1760.20">
    <property type="match status" value="1"/>
</dbReference>
<feature type="transmembrane region" description="Helical" evidence="3">
    <location>
        <begin position="128"/>
        <end position="155"/>
    </location>
</feature>
<dbReference type="RefSeq" id="WP_340268794.1">
    <property type="nucleotide sequence ID" value="NZ_JBBEOG010000003.1"/>
</dbReference>
<proteinExistence type="inferred from homology"/>
<protein>
    <recommendedName>
        <fullName evidence="2">Biotin transporter</fullName>
    </recommendedName>
</protein>
<comment type="similarity">
    <text evidence="1 2">Belongs to the BioY family.</text>
</comment>
<gene>
    <name evidence="4" type="ORF">ACFPJ6_02290</name>
</gene>
<reference evidence="5" key="1">
    <citation type="journal article" date="2019" name="Int. J. Syst. Evol. Microbiol.">
        <title>The Global Catalogue of Microorganisms (GCM) 10K type strain sequencing project: providing services to taxonomists for standard genome sequencing and annotation.</title>
        <authorList>
            <consortium name="The Broad Institute Genomics Platform"/>
            <consortium name="The Broad Institute Genome Sequencing Center for Infectious Disease"/>
            <person name="Wu L."/>
            <person name="Ma J."/>
        </authorList>
    </citation>
    <scope>NUCLEOTIDE SEQUENCE [LARGE SCALE GENOMIC DNA]</scope>
    <source>
        <strain evidence="5">CCUG 43114</strain>
    </source>
</reference>
<dbReference type="Proteomes" id="UP001596122">
    <property type="component" value="Unassembled WGS sequence"/>
</dbReference>
<keyword evidence="5" id="KW-1185">Reference proteome</keyword>
<dbReference type="PIRSF" id="PIRSF016661">
    <property type="entry name" value="BioY"/>
    <property type="match status" value="1"/>
</dbReference>
<evidence type="ECO:0000256" key="2">
    <source>
        <dbReference type="PIRNR" id="PIRNR016661"/>
    </source>
</evidence>
<dbReference type="EMBL" id="JBHSLD010000004">
    <property type="protein sequence ID" value="MFC5379610.1"/>
    <property type="molecule type" value="Genomic_DNA"/>
</dbReference>
<evidence type="ECO:0000256" key="1">
    <source>
        <dbReference type="ARBA" id="ARBA00010692"/>
    </source>
</evidence>
<keyword evidence="2" id="KW-0813">Transport</keyword>
<feature type="transmembrane region" description="Helical" evidence="3">
    <location>
        <begin position="45"/>
        <end position="65"/>
    </location>
</feature>
<sequence length="209" mass="20493">MTTPAPVEPAATSRTAGRDVALVSVFAALIIVLALVPAVPVGAAGVPITLQSLGVLLAGLVLGPWRGVAAVAVYVALGLAGLPVFAGGVGGLAVLAGPTVGYIIGWLPATFVTGVGAALVLRRRRGRLPGLILAGAAGGVLVTYLGGWLGLQLVAGLDPLAAFLGGVLPFLPGDGLKLVVAAFVAASVHRAFPDVLARRAAGPLPAEAS</sequence>
<evidence type="ECO:0000313" key="4">
    <source>
        <dbReference type="EMBL" id="MFC5379610.1"/>
    </source>
</evidence>
<comment type="subcellular location">
    <subcellularLocation>
        <location evidence="2">Cell membrane</location>
        <topology evidence="2">Multi-pass membrane protein</topology>
    </subcellularLocation>
</comment>
<keyword evidence="3" id="KW-0812">Transmembrane</keyword>
<accession>A0ABW0GIE3</accession>
<dbReference type="Pfam" id="PF02632">
    <property type="entry name" value="BioY"/>
    <property type="match status" value="1"/>
</dbReference>
<comment type="caution">
    <text evidence="4">The sequence shown here is derived from an EMBL/GenBank/DDBJ whole genome shotgun (WGS) entry which is preliminary data.</text>
</comment>
<dbReference type="InterPro" id="IPR003784">
    <property type="entry name" value="BioY"/>
</dbReference>
<dbReference type="PANTHER" id="PTHR34295:SF1">
    <property type="entry name" value="BIOTIN TRANSPORTER BIOY"/>
    <property type="match status" value="1"/>
</dbReference>
<evidence type="ECO:0000256" key="3">
    <source>
        <dbReference type="SAM" id="Phobius"/>
    </source>
</evidence>
<feature type="transmembrane region" description="Helical" evidence="3">
    <location>
        <begin position="20"/>
        <end position="39"/>
    </location>
</feature>